<feature type="region of interest" description="Disordered" evidence="1">
    <location>
        <begin position="1"/>
        <end position="54"/>
    </location>
</feature>
<evidence type="ECO:0000313" key="3">
    <source>
        <dbReference type="EMBL" id="KAK7933881.1"/>
    </source>
</evidence>
<reference evidence="4" key="1">
    <citation type="submission" date="2024-04" db="EMBL/GenBank/DDBJ databases">
        <title>Salinicola lusitanus LLJ914,a marine bacterium isolated from the Okinawa Trough.</title>
        <authorList>
            <person name="Li J."/>
        </authorList>
    </citation>
    <scope>NUCLEOTIDE SEQUENCE [LARGE SCALE GENOMIC DNA]</scope>
</reference>
<proteinExistence type="predicted"/>
<feature type="compositionally biased region" description="Basic and acidic residues" evidence="1">
    <location>
        <begin position="26"/>
        <end position="39"/>
    </location>
</feature>
<dbReference type="EMBL" id="JBBPFD010000003">
    <property type="protein sequence ID" value="KAK7933881.1"/>
    <property type="molecule type" value="Genomic_DNA"/>
</dbReference>
<dbReference type="AlphaFoldDB" id="A0AAW0Q083"/>
<gene>
    <name evidence="3" type="ORF">WMY93_004777</name>
</gene>
<evidence type="ECO:0000259" key="2">
    <source>
        <dbReference type="Pfam" id="PF15017"/>
    </source>
</evidence>
<accession>A0AAW0Q083</accession>
<name>A0AAW0Q083_9GOBI</name>
<evidence type="ECO:0000313" key="4">
    <source>
        <dbReference type="Proteomes" id="UP001460270"/>
    </source>
</evidence>
<evidence type="ECO:0000256" key="1">
    <source>
        <dbReference type="SAM" id="MobiDB-lite"/>
    </source>
</evidence>
<protein>
    <recommendedName>
        <fullName evidence="2">Putative WW-binding domain-containing protein</fullName>
    </recommendedName>
</protein>
<comment type="caution">
    <text evidence="3">The sequence shown here is derived from an EMBL/GenBank/DDBJ whole genome shotgun (WGS) entry which is preliminary data.</text>
</comment>
<feature type="domain" description="Putative WW-binding" evidence="2">
    <location>
        <begin position="56"/>
        <end position="86"/>
    </location>
</feature>
<dbReference type="Proteomes" id="UP001460270">
    <property type="component" value="Unassembled WGS sequence"/>
</dbReference>
<sequence>MQQQQQISRKFQKPQKCMNSKSTNKRARDAREESADTAHVKANGKVEPTMENEDSTFNSFQFWRVPLPELDMSLLLEPPKKDSSSEEMET</sequence>
<dbReference type="InterPro" id="IPR033461">
    <property type="entry name" value="WRNPLPNID"/>
</dbReference>
<dbReference type="Pfam" id="PF15017">
    <property type="entry name" value="WRNPLPNID"/>
    <property type="match status" value="1"/>
</dbReference>
<organism evidence="3 4">
    <name type="scientific">Mugilogobius chulae</name>
    <name type="common">yellowstripe goby</name>
    <dbReference type="NCBI Taxonomy" id="88201"/>
    <lineage>
        <taxon>Eukaryota</taxon>
        <taxon>Metazoa</taxon>
        <taxon>Chordata</taxon>
        <taxon>Craniata</taxon>
        <taxon>Vertebrata</taxon>
        <taxon>Euteleostomi</taxon>
        <taxon>Actinopterygii</taxon>
        <taxon>Neopterygii</taxon>
        <taxon>Teleostei</taxon>
        <taxon>Neoteleostei</taxon>
        <taxon>Acanthomorphata</taxon>
        <taxon>Gobiaria</taxon>
        <taxon>Gobiiformes</taxon>
        <taxon>Gobioidei</taxon>
        <taxon>Gobiidae</taxon>
        <taxon>Gobionellinae</taxon>
        <taxon>Mugilogobius</taxon>
    </lineage>
</organism>
<keyword evidence="4" id="KW-1185">Reference proteome</keyword>